<proteinExistence type="predicted"/>
<keyword evidence="2" id="KW-0012">Acyltransferase</keyword>
<dbReference type="EMBL" id="JBBKTX010000002">
    <property type="protein sequence ID" value="MFK4751108.1"/>
    <property type="molecule type" value="Genomic_DNA"/>
</dbReference>
<dbReference type="GO" id="GO:0016746">
    <property type="term" value="F:acyltransferase activity"/>
    <property type="evidence" value="ECO:0007669"/>
    <property type="project" value="UniProtKB-KW"/>
</dbReference>
<dbReference type="InterPro" id="IPR002123">
    <property type="entry name" value="Plipid/glycerol_acylTrfase"/>
</dbReference>
<reference evidence="2 3" key="1">
    <citation type="submission" date="2024-03" db="EMBL/GenBank/DDBJ databases">
        <title>High-quality draft genome sequence of Oceanobacter sp. wDCs-4.</title>
        <authorList>
            <person name="Dong C."/>
        </authorList>
    </citation>
    <scope>NUCLEOTIDE SEQUENCE [LARGE SCALE GENOMIC DNA]</scope>
    <source>
        <strain evidence="3">wDCs-4</strain>
    </source>
</reference>
<accession>A0ABW8NDS6</accession>
<feature type="domain" description="Phospholipid/glycerol acyltransferase" evidence="1">
    <location>
        <begin position="76"/>
        <end position="197"/>
    </location>
</feature>
<gene>
    <name evidence="2" type="ORF">WG929_01680</name>
</gene>
<dbReference type="RefSeq" id="WP_416204628.1">
    <property type="nucleotide sequence ID" value="NZ_JBBKTX010000002.1"/>
</dbReference>
<evidence type="ECO:0000313" key="3">
    <source>
        <dbReference type="Proteomes" id="UP001620597"/>
    </source>
</evidence>
<dbReference type="SMART" id="SM00563">
    <property type="entry name" value="PlsC"/>
    <property type="match status" value="1"/>
</dbReference>
<evidence type="ECO:0000313" key="2">
    <source>
        <dbReference type="EMBL" id="MFK4751108.1"/>
    </source>
</evidence>
<keyword evidence="2" id="KW-0808">Transferase</keyword>
<dbReference type="Proteomes" id="UP001620597">
    <property type="component" value="Unassembled WGS sequence"/>
</dbReference>
<keyword evidence="3" id="KW-1185">Reference proteome</keyword>
<comment type="caution">
    <text evidence="2">The sequence shown here is derived from an EMBL/GenBank/DDBJ whole genome shotgun (WGS) entry which is preliminary data.</text>
</comment>
<protein>
    <submittedName>
        <fullName evidence="2">Lysophospholipid acyltransferase family protein</fullName>
        <ecNumber evidence="2">2.3.1.-</ecNumber>
    </submittedName>
</protein>
<dbReference type="CDD" id="cd07986">
    <property type="entry name" value="LPLAT_ACT14924-like"/>
    <property type="match status" value="1"/>
</dbReference>
<sequence length="273" mass="30806">MELFDRKGLLEATKLSPRKLDMLLRLLKGPTLTRIYDKLDAKQGIDMIEESLHYLNIELDYDDDVLRRAIPATGPFITVSNHPFGFLDGVILLLLICRIRPDFRVVANYLLSYFAPIADLFITVNPFEKGGPKGMGGMRKSLGQLKQGNGLGLFPAGEVSTWYKGQRGISDKTWPIASVRLIRKANVPVIPVYFHGRNSASFHILGKIHPALRTLRIPAEFLKKRKSTIHLGIGEAITPEQIAACTTDEALRDFLRQQTYRQAEQFHSLPLKR</sequence>
<dbReference type="EC" id="2.3.1.-" evidence="2"/>
<dbReference type="InterPro" id="IPR045746">
    <property type="entry name" value="ACT14924-like_Acyltransf_dom"/>
</dbReference>
<evidence type="ECO:0000259" key="1">
    <source>
        <dbReference type="SMART" id="SM00563"/>
    </source>
</evidence>
<name>A0ABW8NDS6_9GAMM</name>
<organism evidence="2 3">
    <name type="scientific">Oceanobacter antarcticus</name>
    <dbReference type="NCBI Taxonomy" id="3133425"/>
    <lineage>
        <taxon>Bacteria</taxon>
        <taxon>Pseudomonadati</taxon>
        <taxon>Pseudomonadota</taxon>
        <taxon>Gammaproteobacteria</taxon>
        <taxon>Oceanospirillales</taxon>
        <taxon>Oceanospirillaceae</taxon>
        <taxon>Oceanobacter</taxon>
    </lineage>
</organism>
<dbReference type="Pfam" id="PF19576">
    <property type="entry name" value="Acyltransf_2"/>
    <property type="match status" value="1"/>
</dbReference>